<accession>A0A917YMD4</accession>
<keyword evidence="2" id="KW-0238">DNA-binding</keyword>
<dbReference type="InterPro" id="IPR018060">
    <property type="entry name" value="HTH_AraC"/>
</dbReference>
<evidence type="ECO:0000256" key="2">
    <source>
        <dbReference type="ARBA" id="ARBA00023125"/>
    </source>
</evidence>
<keyword evidence="1" id="KW-0805">Transcription regulation</keyword>
<proteinExistence type="predicted"/>
<protein>
    <recommendedName>
        <fullName evidence="4">HTH araC/xylS-type domain-containing protein</fullName>
    </recommendedName>
</protein>
<dbReference type="PANTHER" id="PTHR47894">
    <property type="entry name" value="HTH-TYPE TRANSCRIPTIONAL REGULATOR GADX"/>
    <property type="match status" value="1"/>
</dbReference>
<dbReference type="OrthoDB" id="9805730at2"/>
<dbReference type="AlphaFoldDB" id="A0A917YMD4"/>
<dbReference type="SMART" id="SM00342">
    <property type="entry name" value="HTH_ARAC"/>
    <property type="match status" value="1"/>
</dbReference>
<dbReference type="Pfam" id="PF12833">
    <property type="entry name" value="HTH_18"/>
    <property type="match status" value="1"/>
</dbReference>
<evidence type="ECO:0000313" key="5">
    <source>
        <dbReference type="EMBL" id="GGO36722.1"/>
    </source>
</evidence>
<dbReference type="PROSITE" id="PS01124">
    <property type="entry name" value="HTH_ARAC_FAMILY_2"/>
    <property type="match status" value="1"/>
</dbReference>
<dbReference type="Gene3D" id="1.10.10.60">
    <property type="entry name" value="Homeodomain-like"/>
    <property type="match status" value="1"/>
</dbReference>
<dbReference type="EMBL" id="BMLP01000007">
    <property type="protein sequence ID" value="GGO36722.1"/>
    <property type="molecule type" value="Genomic_DNA"/>
</dbReference>
<dbReference type="InterPro" id="IPR009057">
    <property type="entry name" value="Homeodomain-like_sf"/>
</dbReference>
<reference evidence="5 6" key="1">
    <citation type="journal article" date="2014" name="Int. J. Syst. Evol. Microbiol.">
        <title>Complete genome sequence of Corynebacterium casei LMG S-19264T (=DSM 44701T), isolated from a smear-ripened cheese.</title>
        <authorList>
            <consortium name="US DOE Joint Genome Institute (JGI-PGF)"/>
            <person name="Walter F."/>
            <person name="Albersmeier A."/>
            <person name="Kalinowski J."/>
            <person name="Ruckert C."/>
        </authorList>
    </citation>
    <scope>NUCLEOTIDE SEQUENCE [LARGE SCALE GENOMIC DNA]</scope>
    <source>
        <strain evidence="5 6">CGMCC 1.7029</strain>
    </source>
</reference>
<dbReference type="GO" id="GO:0003700">
    <property type="term" value="F:DNA-binding transcription factor activity"/>
    <property type="evidence" value="ECO:0007669"/>
    <property type="project" value="InterPro"/>
</dbReference>
<dbReference type="InterPro" id="IPR032687">
    <property type="entry name" value="AraC-type_N"/>
</dbReference>
<keyword evidence="6" id="KW-1185">Reference proteome</keyword>
<dbReference type="Pfam" id="PF12625">
    <property type="entry name" value="Arabinose_bd"/>
    <property type="match status" value="1"/>
</dbReference>
<dbReference type="PANTHER" id="PTHR47894:SF1">
    <property type="entry name" value="HTH-TYPE TRANSCRIPTIONAL REGULATOR VQSM"/>
    <property type="match status" value="1"/>
</dbReference>
<sequence>MIDRFPARLAIVHMLPAVAAAHGVDHRQILASVGVDGGDDGWANGVVARARIAEVLATLARRTGDAMIGLDLARAADPGALGPPGLALGAGRTLGQSLMSHIRQMPALQGGVSYRLERSGASARLTHRLWGGTAEEARVLNEGVAGFIVGAIRGILGDDCAALHVTLPHRPLACTRDYDDRLGAAVTFRAGDGIVIEFDAALLDQPNCRLADGPGGPALPLDRDSGRIEDEALITALDLLFVPAAMAGQVSVECAARALGLSPRSLQRRLAALGTSYERQLDDWRHRSARQALVGGETPIQTIARGLGYADASHFIRAFHRWEGSAPAEWRKTRRADPL</sequence>
<dbReference type="SUPFAM" id="SSF46689">
    <property type="entry name" value="Homeodomain-like"/>
    <property type="match status" value="1"/>
</dbReference>
<gene>
    <name evidence="5" type="ORF">GCM10010991_31160</name>
</gene>
<organism evidence="5 6">
    <name type="scientific">Gemmobacter aquaticus</name>
    <dbReference type="NCBI Taxonomy" id="490185"/>
    <lineage>
        <taxon>Bacteria</taxon>
        <taxon>Pseudomonadati</taxon>
        <taxon>Pseudomonadota</taxon>
        <taxon>Alphaproteobacteria</taxon>
        <taxon>Rhodobacterales</taxon>
        <taxon>Paracoccaceae</taxon>
        <taxon>Gemmobacter</taxon>
    </lineage>
</organism>
<evidence type="ECO:0000313" key="6">
    <source>
        <dbReference type="Proteomes" id="UP000598196"/>
    </source>
</evidence>
<dbReference type="Proteomes" id="UP000598196">
    <property type="component" value="Unassembled WGS sequence"/>
</dbReference>
<comment type="caution">
    <text evidence="5">The sequence shown here is derived from an EMBL/GenBank/DDBJ whole genome shotgun (WGS) entry which is preliminary data.</text>
</comment>
<evidence type="ECO:0000259" key="4">
    <source>
        <dbReference type="PROSITE" id="PS01124"/>
    </source>
</evidence>
<keyword evidence="3" id="KW-0804">Transcription</keyword>
<feature type="domain" description="HTH araC/xylS-type" evidence="4">
    <location>
        <begin position="236"/>
        <end position="333"/>
    </location>
</feature>
<name>A0A917YMD4_9RHOB</name>
<evidence type="ECO:0000256" key="1">
    <source>
        <dbReference type="ARBA" id="ARBA00023015"/>
    </source>
</evidence>
<evidence type="ECO:0000256" key="3">
    <source>
        <dbReference type="ARBA" id="ARBA00023163"/>
    </source>
</evidence>
<dbReference type="RefSeq" id="WP_146287807.1">
    <property type="nucleotide sequence ID" value="NZ_BMLP01000007.1"/>
</dbReference>
<dbReference type="GO" id="GO:0005829">
    <property type="term" value="C:cytosol"/>
    <property type="evidence" value="ECO:0007669"/>
    <property type="project" value="TreeGrafter"/>
</dbReference>
<dbReference type="GO" id="GO:0000976">
    <property type="term" value="F:transcription cis-regulatory region binding"/>
    <property type="evidence" value="ECO:0007669"/>
    <property type="project" value="TreeGrafter"/>
</dbReference>